<dbReference type="AlphaFoldDB" id="A0A895YA27"/>
<keyword evidence="2" id="KW-0812">Transmembrane</keyword>
<dbReference type="InterPro" id="IPR005133">
    <property type="entry name" value="PhaG_MnhG_YufB"/>
</dbReference>
<sequence length="122" mass="12511">MSTVQTIVGHALILIGAGLIFGATVGIIRLPDLYNRTNAVAKAAALGVSCILAGVGVLMPSPTTILILLLAIAAQLFTAPIAGYAVGRAGYRTGAPMVSTTHRDDLAEVYRSGADPGQDQQH</sequence>
<feature type="transmembrane region" description="Helical" evidence="2">
    <location>
        <begin position="65"/>
        <end position="87"/>
    </location>
</feature>
<reference evidence="3" key="1">
    <citation type="submission" date="2021-02" db="EMBL/GenBank/DDBJ databases">
        <title>Natrosporangium hydrolyticum gen. nov., sp. nov, a haloalkaliphilic actinobacterium from a soda solonchak soil.</title>
        <authorList>
            <person name="Sorokin D.Y."/>
            <person name="Khijniak T.V."/>
            <person name="Zakharycheva A.P."/>
            <person name="Boueva O.V."/>
            <person name="Ariskina E.V."/>
            <person name="Hahnke R.L."/>
            <person name="Bunk B."/>
            <person name="Sproer C."/>
            <person name="Schumann P."/>
            <person name="Evtushenko L.I."/>
            <person name="Kublanov I.V."/>
        </authorList>
    </citation>
    <scope>NUCLEOTIDE SEQUENCE</scope>
    <source>
        <strain evidence="3">DSM 106523</strain>
    </source>
</reference>
<gene>
    <name evidence="3" type="ORF">JQS43_15855</name>
</gene>
<evidence type="ECO:0000256" key="2">
    <source>
        <dbReference type="SAM" id="Phobius"/>
    </source>
</evidence>
<evidence type="ECO:0000313" key="3">
    <source>
        <dbReference type="EMBL" id="QSB13112.1"/>
    </source>
</evidence>
<feature type="transmembrane region" description="Helical" evidence="2">
    <location>
        <begin position="6"/>
        <end position="28"/>
    </location>
</feature>
<dbReference type="RefSeq" id="WP_239675178.1">
    <property type="nucleotide sequence ID" value="NZ_CP070499.1"/>
</dbReference>
<accession>A0A895YA27</accession>
<dbReference type="PANTHER" id="PTHR34703">
    <property type="entry name" value="ANTIPORTER SUBUNIT MNHG2-RELATED"/>
    <property type="match status" value="1"/>
</dbReference>
<keyword evidence="4" id="KW-1185">Reference proteome</keyword>
<name>A0A895YA27_9ACTN</name>
<dbReference type="Pfam" id="PF03334">
    <property type="entry name" value="PhaG_MnhG_YufB"/>
    <property type="match status" value="1"/>
</dbReference>
<evidence type="ECO:0000313" key="4">
    <source>
        <dbReference type="Proteomes" id="UP000662857"/>
    </source>
</evidence>
<organism evidence="3 4">
    <name type="scientific">Natronosporangium hydrolyticum</name>
    <dbReference type="NCBI Taxonomy" id="2811111"/>
    <lineage>
        <taxon>Bacteria</taxon>
        <taxon>Bacillati</taxon>
        <taxon>Actinomycetota</taxon>
        <taxon>Actinomycetes</taxon>
        <taxon>Micromonosporales</taxon>
        <taxon>Micromonosporaceae</taxon>
        <taxon>Natronosporangium</taxon>
    </lineage>
</organism>
<feature type="transmembrane region" description="Helical" evidence="2">
    <location>
        <begin position="40"/>
        <end position="59"/>
    </location>
</feature>
<dbReference type="PANTHER" id="PTHR34703:SF1">
    <property type="entry name" value="ANTIPORTER SUBUNIT MNHG2-RELATED"/>
    <property type="match status" value="1"/>
</dbReference>
<proteinExistence type="inferred from homology"/>
<keyword evidence="2" id="KW-1133">Transmembrane helix</keyword>
<comment type="similarity">
    <text evidence="1">Belongs to the CPA3 antiporters (TC 2.A.63) subunit G family.</text>
</comment>
<dbReference type="EMBL" id="CP070499">
    <property type="protein sequence ID" value="QSB13112.1"/>
    <property type="molecule type" value="Genomic_DNA"/>
</dbReference>
<keyword evidence="2" id="KW-0472">Membrane</keyword>
<dbReference type="GO" id="GO:0015385">
    <property type="term" value="F:sodium:proton antiporter activity"/>
    <property type="evidence" value="ECO:0007669"/>
    <property type="project" value="TreeGrafter"/>
</dbReference>
<dbReference type="Proteomes" id="UP000662857">
    <property type="component" value="Chromosome"/>
</dbReference>
<dbReference type="KEGG" id="nhy:JQS43_15855"/>
<evidence type="ECO:0000256" key="1">
    <source>
        <dbReference type="ARBA" id="ARBA00008404"/>
    </source>
</evidence>
<protein>
    <submittedName>
        <fullName evidence="3">Monovalent cation/H(+) antiporter subunit G</fullName>
    </submittedName>
</protein>